<dbReference type="KEGG" id="euz:DVS28_a0245"/>
<protein>
    <submittedName>
        <fullName evidence="2">T1SS secreted agglutinin RTX</fullName>
    </submittedName>
</protein>
<dbReference type="Proteomes" id="UP000264006">
    <property type="component" value="Chromosome"/>
</dbReference>
<keyword evidence="3" id="KW-1185">Reference proteome</keyword>
<name>A0A346XRV5_9ACTN</name>
<dbReference type="EMBL" id="CP031165">
    <property type="protein sequence ID" value="AXV04952.1"/>
    <property type="molecule type" value="Genomic_DNA"/>
</dbReference>
<feature type="chain" id="PRO_5016807311" evidence="1">
    <location>
        <begin position="22"/>
        <end position="268"/>
    </location>
</feature>
<gene>
    <name evidence="2" type="ORF">DVS28_a0245</name>
</gene>
<dbReference type="OrthoDB" id="514320at2"/>
<sequence>MRRTLTTTLLAAMLVMGLATAAAALGPLYVQDFSDDADGWNDSDDDWYGTVTHNPGTGTATFEGDEVSAPFSPFDGYRATWTAGWTAEIDVYLDPSWDAGEGFDYSVAATGTDGLHQRDFIFHVAKDASENALLVAGSNNTNFAVFEDLETRNHVEVTDAGWYTLQHVFRDHNGTLAVDLNLLDSNGTVLFTETRNTPADTIPGEVGGNRYGWFTVIDVDGGIKVDNHELFAADPENADDCKNGGWDGFGFRNQGQCIKFVNTGKDSR</sequence>
<accession>A0A346XRV5</accession>
<keyword evidence="1" id="KW-0732">Signal</keyword>
<reference evidence="2 3" key="1">
    <citation type="submission" date="2018-09" db="EMBL/GenBank/DDBJ databases">
        <title>Complete genome sequence of Euzebya sp. DY32-46 isolated from seawater of Pacific Ocean.</title>
        <authorList>
            <person name="Xu L."/>
            <person name="Wu Y.-H."/>
            <person name="Xu X.-W."/>
        </authorList>
    </citation>
    <scope>NUCLEOTIDE SEQUENCE [LARGE SCALE GENOMIC DNA]</scope>
    <source>
        <strain evidence="2 3">DY32-46</strain>
    </source>
</reference>
<proteinExistence type="predicted"/>
<evidence type="ECO:0000256" key="1">
    <source>
        <dbReference type="SAM" id="SignalP"/>
    </source>
</evidence>
<evidence type="ECO:0000313" key="3">
    <source>
        <dbReference type="Proteomes" id="UP000264006"/>
    </source>
</evidence>
<organism evidence="2 3">
    <name type="scientific">Euzebya pacifica</name>
    <dbReference type="NCBI Taxonomy" id="1608957"/>
    <lineage>
        <taxon>Bacteria</taxon>
        <taxon>Bacillati</taxon>
        <taxon>Actinomycetota</taxon>
        <taxon>Nitriliruptoria</taxon>
        <taxon>Euzebyales</taxon>
    </lineage>
</organism>
<feature type="signal peptide" evidence="1">
    <location>
        <begin position="1"/>
        <end position="21"/>
    </location>
</feature>
<dbReference type="RefSeq" id="WP_114589824.1">
    <property type="nucleotide sequence ID" value="NZ_CP031165.1"/>
</dbReference>
<evidence type="ECO:0000313" key="2">
    <source>
        <dbReference type="EMBL" id="AXV04952.1"/>
    </source>
</evidence>
<dbReference type="AlphaFoldDB" id="A0A346XRV5"/>